<dbReference type="Proteomes" id="UP000800235">
    <property type="component" value="Unassembled WGS sequence"/>
</dbReference>
<gene>
    <name evidence="2" type="ORF">EJ08DRAFT_130338</name>
</gene>
<dbReference type="AlphaFoldDB" id="A0A9P4U0D5"/>
<evidence type="ECO:0000313" key="2">
    <source>
        <dbReference type="EMBL" id="KAF2432351.1"/>
    </source>
</evidence>
<keyword evidence="1" id="KW-0472">Membrane</keyword>
<sequence>MLTRRWIKFVLALLIGFWIGILMGFISSTLLFALLPAQWVENGFRDRASRIDDFIMRRKCGRRGFRENFDPVRNSVCEVAIAQQLGCDGIACYSSPDIYGLENSDPARPNRYTQEDID</sequence>
<keyword evidence="1" id="KW-1133">Transmembrane helix</keyword>
<protein>
    <submittedName>
        <fullName evidence="2">Uncharacterized protein</fullName>
    </submittedName>
</protein>
<organism evidence="2 3">
    <name type="scientific">Tothia fuscella</name>
    <dbReference type="NCBI Taxonomy" id="1048955"/>
    <lineage>
        <taxon>Eukaryota</taxon>
        <taxon>Fungi</taxon>
        <taxon>Dikarya</taxon>
        <taxon>Ascomycota</taxon>
        <taxon>Pezizomycotina</taxon>
        <taxon>Dothideomycetes</taxon>
        <taxon>Pleosporomycetidae</taxon>
        <taxon>Venturiales</taxon>
        <taxon>Cylindrosympodiaceae</taxon>
        <taxon>Tothia</taxon>
    </lineage>
</organism>
<evidence type="ECO:0000256" key="1">
    <source>
        <dbReference type="SAM" id="Phobius"/>
    </source>
</evidence>
<proteinExistence type="predicted"/>
<comment type="caution">
    <text evidence="2">The sequence shown here is derived from an EMBL/GenBank/DDBJ whole genome shotgun (WGS) entry which is preliminary data.</text>
</comment>
<dbReference type="EMBL" id="MU007026">
    <property type="protein sequence ID" value="KAF2432351.1"/>
    <property type="molecule type" value="Genomic_DNA"/>
</dbReference>
<keyword evidence="1" id="KW-0812">Transmembrane</keyword>
<reference evidence="2" key="1">
    <citation type="journal article" date="2020" name="Stud. Mycol.">
        <title>101 Dothideomycetes genomes: a test case for predicting lifestyles and emergence of pathogens.</title>
        <authorList>
            <person name="Haridas S."/>
            <person name="Albert R."/>
            <person name="Binder M."/>
            <person name="Bloem J."/>
            <person name="Labutti K."/>
            <person name="Salamov A."/>
            <person name="Andreopoulos B."/>
            <person name="Baker S."/>
            <person name="Barry K."/>
            <person name="Bills G."/>
            <person name="Bluhm B."/>
            <person name="Cannon C."/>
            <person name="Castanera R."/>
            <person name="Culley D."/>
            <person name="Daum C."/>
            <person name="Ezra D."/>
            <person name="Gonzalez J."/>
            <person name="Henrissat B."/>
            <person name="Kuo A."/>
            <person name="Liang C."/>
            <person name="Lipzen A."/>
            <person name="Lutzoni F."/>
            <person name="Magnuson J."/>
            <person name="Mondo S."/>
            <person name="Nolan M."/>
            <person name="Ohm R."/>
            <person name="Pangilinan J."/>
            <person name="Park H.-J."/>
            <person name="Ramirez L."/>
            <person name="Alfaro M."/>
            <person name="Sun H."/>
            <person name="Tritt A."/>
            <person name="Yoshinaga Y."/>
            <person name="Zwiers L.-H."/>
            <person name="Turgeon B."/>
            <person name="Goodwin S."/>
            <person name="Spatafora J."/>
            <person name="Crous P."/>
            <person name="Grigoriev I."/>
        </authorList>
    </citation>
    <scope>NUCLEOTIDE SEQUENCE</scope>
    <source>
        <strain evidence="2">CBS 130266</strain>
    </source>
</reference>
<accession>A0A9P4U0D5</accession>
<feature type="transmembrane region" description="Helical" evidence="1">
    <location>
        <begin position="6"/>
        <end position="35"/>
    </location>
</feature>
<dbReference type="OrthoDB" id="3916611at2759"/>
<name>A0A9P4U0D5_9PEZI</name>
<keyword evidence="3" id="KW-1185">Reference proteome</keyword>
<evidence type="ECO:0000313" key="3">
    <source>
        <dbReference type="Proteomes" id="UP000800235"/>
    </source>
</evidence>